<dbReference type="AlphaFoldDB" id="A0A5M8Q2V6"/>
<gene>
    <name evidence="2" type="ORF">FRX48_00468</name>
</gene>
<name>A0A5M8Q2V6_9LECA</name>
<comment type="caution">
    <text evidence="2">The sequence shown here is derived from an EMBL/GenBank/DDBJ whole genome shotgun (WGS) entry which is preliminary data.</text>
</comment>
<dbReference type="Proteomes" id="UP000324767">
    <property type="component" value="Unassembled WGS sequence"/>
</dbReference>
<accession>A0A5M8Q2V6</accession>
<protein>
    <submittedName>
        <fullName evidence="2">Uncharacterized protein</fullName>
    </submittedName>
</protein>
<reference evidence="2 3" key="1">
    <citation type="submission" date="2019-09" db="EMBL/GenBank/DDBJ databases">
        <title>The hologenome of the rock-dwelling lichen Lasallia pustulata.</title>
        <authorList>
            <person name="Greshake Tzovaras B."/>
            <person name="Segers F."/>
            <person name="Bicker A."/>
            <person name="Dal Grande F."/>
            <person name="Otte J."/>
            <person name="Hankeln T."/>
            <person name="Schmitt I."/>
            <person name="Ebersberger I."/>
        </authorList>
    </citation>
    <scope>NUCLEOTIDE SEQUENCE [LARGE SCALE GENOMIC DNA]</scope>
    <source>
        <strain evidence="2">A1-1</strain>
    </source>
</reference>
<evidence type="ECO:0000256" key="1">
    <source>
        <dbReference type="SAM" id="MobiDB-lite"/>
    </source>
</evidence>
<dbReference type="EMBL" id="VXIT01000001">
    <property type="protein sequence ID" value="KAA6415750.1"/>
    <property type="molecule type" value="Genomic_DNA"/>
</dbReference>
<evidence type="ECO:0000313" key="2">
    <source>
        <dbReference type="EMBL" id="KAA6415750.1"/>
    </source>
</evidence>
<evidence type="ECO:0000313" key="3">
    <source>
        <dbReference type="Proteomes" id="UP000324767"/>
    </source>
</evidence>
<proteinExistence type="predicted"/>
<sequence length="260" mass="28425">MPYKHIAEHLKKTELACRLHFHQNSFGTKRRRRAASITSVGSIDEYPDQPARQHGHQMLQRRLPSFSPAPICPPYRSRSVDTFRGSPSNSHTPVAPKPRCTSSQDGLPINALRLFTDRLGFPKKGQAIDNARLIRIYKANRVHFWSLIASEYGHNASPAALEEAWRTLCASPHAACPPTPSESPRSSADTLPVLDSPLSALTESTDYSGFSPLNARQGTASAVSSGMGRSSFAVSSLLTDDKEVTGYFEQDKGTEAAGSY</sequence>
<dbReference type="OrthoDB" id="5399305at2759"/>
<organism evidence="2 3">
    <name type="scientific">Lasallia pustulata</name>
    <dbReference type="NCBI Taxonomy" id="136370"/>
    <lineage>
        <taxon>Eukaryota</taxon>
        <taxon>Fungi</taxon>
        <taxon>Dikarya</taxon>
        <taxon>Ascomycota</taxon>
        <taxon>Pezizomycotina</taxon>
        <taxon>Lecanoromycetes</taxon>
        <taxon>OSLEUM clade</taxon>
        <taxon>Umbilicariomycetidae</taxon>
        <taxon>Umbilicariales</taxon>
        <taxon>Umbilicariaceae</taxon>
        <taxon>Lasallia</taxon>
    </lineage>
</organism>
<feature type="region of interest" description="Disordered" evidence="1">
    <location>
        <begin position="82"/>
        <end position="103"/>
    </location>
</feature>
<feature type="region of interest" description="Disordered" evidence="1">
    <location>
        <begin position="173"/>
        <end position="193"/>
    </location>
</feature>